<protein>
    <submittedName>
        <fullName evidence="1">Uncharacterized protein</fullName>
    </submittedName>
</protein>
<dbReference type="EMBL" id="LR797481">
    <property type="protein sequence ID" value="CAB4219508.1"/>
    <property type="molecule type" value="Genomic_DNA"/>
</dbReference>
<reference evidence="1" key="1">
    <citation type="submission" date="2020-05" db="EMBL/GenBank/DDBJ databases">
        <authorList>
            <person name="Chiriac C."/>
            <person name="Salcher M."/>
            <person name="Ghai R."/>
            <person name="Kavagutti S V."/>
        </authorList>
    </citation>
    <scope>NUCLEOTIDE SEQUENCE</scope>
</reference>
<name>A0A6J5SVE6_9CAUD</name>
<proteinExistence type="predicted"/>
<gene>
    <name evidence="1" type="ORF">UFOVP1615_9</name>
</gene>
<evidence type="ECO:0000313" key="1">
    <source>
        <dbReference type="EMBL" id="CAB4219508.1"/>
    </source>
</evidence>
<accession>A0A6J5SVE6</accession>
<sequence>MSELQELKEINKQLTTFAATIKRVEVVLIGDEFNHNGVVPTQEAMKAEIKEIKEYIIQQKTGWSLGKWIVGTSLGAFLLSQIGELQHVIRQIFK</sequence>
<organism evidence="1">
    <name type="scientific">uncultured Caudovirales phage</name>
    <dbReference type="NCBI Taxonomy" id="2100421"/>
    <lineage>
        <taxon>Viruses</taxon>
        <taxon>Duplodnaviria</taxon>
        <taxon>Heunggongvirae</taxon>
        <taxon>Uroviricota</taxon>
        <taxon>Caudoviricetes</taxon>
        <taxon>Peduoviridae</taxon>
        <taxon>Maltschvirus</taxon>
        <taxon>Maltschvirus maltsch</taxon>
    </lineage>
</organism>